<proteinExistence type="predicted"/>
<evidence type="ECO:0000256" key="1">
    <source>
        <dbReference type="SAM" id="MobiDB-lite"/>
    </source>
</evidence>
<keyword evidence="2" id="KW-0472">Membrane</keyword>
<gene>
    <name evidence="3" type="ORF">NE237_003602</name>
</gene>
<evidence type="ECO:0000313" key="3">
    <source>
        <dbReference type="EMBL" id="KAJ4970503.1"/>
    </source>
</evidence>
<keyword evidence="4" id="KW-1185">Reference proteome</keyword>
<sequence>MANAPAPSLSSNNRKMAMDAAQAEPTWIMRQPASSDEEAMKTVEAPMVKVEEAAGKDSNSTHSRGEEHVSVNQPQHEEPELAEGPGQARLRNRKHHSDKSIAGGGIILGGLAATFVVSVIRYLRVTRKRDEQKTLEIKSEGLEDTLMVVMVVGASFDPPQSHVLISESPLTQGGEQHDHCASKGCSADDTKDYSREVEMAEAPVRSRRLGSHHHRSINEVVGGGIILAGLLITVIFSVICYIRTTRSRPETKAYA</sequence>
<dbReference type="AlphaFoldDB" id="A0A9Q0KH11"/>
<dbReference type="PANTHER" id="PTHR34558:SF9">
    <property type="entry name" value="F3L24.15 PROTEIN"/>
    <property type="match status" value="1"/>
</dbReference>
<organism evidence="3 4">
    <name type="scientific">Protea cynaroides</name>
    <dbReference type="NCBI Taxonomy" id="273540"/>
    <lineage>
        <taxon>Eukaryota</taxon>
        <taxon>Viridiplantae</taxon>
        <taxon>Streptophyta</taxon>
        <taxon>Embryophyta</taxon>
        <taxon>Tracheophyta</taxon>
        <taxon>Spermatophyta</taxon>
        <taxon>Magnoliopsida</taxon>
        <taxon>Proteales</taxon>
        <taxon>Proteaceae</taxon>
        <taxon>Protea</taxon>
    </lineage>
</organism>
<evidence type="ECO:0000313" key="4">
    <source>
        <dbReference type="Proteomes" id="UP001141806"/>
    </source>
</evidence>
<accession>A0A9Q0KH11</accession>
<feature type="compositionally biased region" description="Basic and acidic residues" evidence="1">
    <location>
        <begin position="63"/>
        <end position="79"/>
    </location>
</feature>
<comment type="caution">
    <text evidence="3">The sequence shown here is derived from an EMBL/GenBank/DDBJ whole genome shotgun (WGS) entry which is preliminary data.</text>
</comment>
<protein>
    <submittedName>
        <fullName evidence="3">Uncharacterized protein</fullName>
    </submittedName>
</protein>
<name>A0A9Q0KH11_9MAGN</name>
<dbReference type="Proteomes" id="UP001141806">
    <property type="component" value="Unassembled WGS sequence"/>
</dbReference>
<dbReference type="EMBL" id="JAMYWD010000005">
    <property type="protein sequence ID" value="KAJ4970503.1"/>
    <property type="molecule type" value="Genomic_DNA"/>
</dbReference>
<keyword evidence="2" id="KW-0812">Transmembrane</keyword>
<keyword evidence="2" id="KW-1133">Transmembrane helix</keyword>
<feature type="transmembrane region" description="Helical" evidence="2">
    <location>
        <begin position="101"/>
        <end position="123"/>
    </location>
</feature>
<dbReference type="PANTHER" id="PTHR34558">
    <property type="entry name" value="EXPRESSED PROTEIN"/>
    <property type="match status" value="1"/>
</dbReference>
<feature type="transmembrane region" description="Helical" evidence="2">
    <location>
        <begin position="220"/>
        <end position="242"/>
    </location>
</feature>
<reference evidence="3" key="1">
    <citation type="journal article" date="2023" name="Plant J.">
        <title>The genome of the king protea, Protea cynaroides.</title>
        <authorList>
            <person name="Chang J."/>
            <person name="Duong T.A."/>
            <person name="Schoeman C."/>
            <person name="Ma X."/>
            <person name="Roodt D."/>
            <person name="Barker N."/>
            <person name="Li Z."/>
            <person name="Van de Peer Y."/>
            <person name="Mizrachi E."/>
        </authorList>
    </citation>
    <scope>NUCLEOTIDE SEQUENCE</scope>
    <source>
        <tissue evidence="3">Young leaves</tissue>
    </source>
</reference>
<evidence type="ECO:0000256" key="2">
    <source>
        <dbReference type="SAM" id="Phobius"/>
    </source>
</evidence>
<feature type="region of interest" description="Disordered" evidence="1">
    <location>
        <begin position="1"/>
        <end position="99"/>
    </location>
</feature>